<dbReference type="EMBL" id="JAVXUP010000126">
    <property type="protein sequence ID" value="KAK3037265.1"/>
    <property type="molecule type" value="Genomic_DNA"/>
</dbReference>
<dbReference type="Proteomes" id="UP001188597">
    <property type="component" value="Unassembled WGS sequence"/>
</dbReference>
<dbReference type="Gene3D" id="2.60.40.790">
    <property type="match status" value="3"/>
</dbReference>
<evidence type="ECO:0000256" key="5">
    <source>
        <dbReference type="RuleBase" id="RU003616"/>
    </source>
</evidence>
<reference evidence="8" key="1">
    <citation type="submission" date="2022-12" db="EMBL/GenBank/DDBJ databases">
        <title>Draft genome assemblies for two species of Escallonia (Escalloniales).</title>
        <authorList>
            <person name="Chanderbali A."/>
            <person name="Dervinis C."/>
            <person name="Anghel I."/>
            <person name="Soltis D."/>
            <person name="Soltis P."/>
            <person name="Zapata F."/>
        </authorList>
    </citation>
    <scope>NUCLEOTIDE SEQUENCE</scope>
    <source>
        <strain evidence="8">UCBG64.0493</strain>
        <tissue evidence="8">Leaf</tissue>
    </source>
</reference>
<name>A0AA88XEV3_9ASTE</name>
<keyword evidence="3" id="KW-0346">Stress response</keyword>
<feature type="domain" description="SHSP" evidence="7">
    <location>
        <begin position="232"/>
        <end position="325"/>
    </location>
</feature>
<keyword evidence="2" id="KW-0963">Cytoplasm</keyword>
<dbReference type="SUPFAM" id="SSF49764">
    <property type="entry name" value="HSP20-like chaperones"/>
    <property type="match status" value="2"/>
</dbReference>
<dbReference type="InterPro" id="IPR008978">
    <property type="entry name" value="HSP20-like_chaperone"/>
</dbReference>
<dbReference type="FunFam" id="2.60.40.790:FF:000010">
    <property type="entry name" value="17.3 kDa class II heat shock protein-like"/>
    <property type="match status" value="1"/>
</dbReference>
<proteinExistence type="inferred from homology"/>
<evidence type="ECO:0000256" key="3">
    <source>
        <dbReference type="ARBA" id="ARBA00023016"/>
    </source>
</evidence>
<gene>
    <name evidence="8" type="ORF">RJ639_029677</name>
</gene>
<evidence type="ECO:0000256" key="6">
    <source>
        <dbReference type="SAM" id="MobiDB-lite"/>
    </source>
</evidence>
<dbReference type="CDD" id="cd06464">
    <property type="entry name" value="ACD_sHsps-like"/>
    <property type="match status" value="2"/>
</dbReference>
<protein>
    <recommendedName>
        <fullName evidence="7">SHSP domain-containing protein</fullName>
    </recommendedName>
</protein>
<organism evidence="8 9">
    <name type="scientific">Escallonia herrerae</name>
    <dbReference type="NCBI Taxonomy" id="1293975"/>
    <lineage>
        <taxon>Eukaryota</taxon>
        <taxon>Viridiplantae</taxon>
        <taxon>Streptophyta</taxon>
        <taxon>Embryophyta</taxon>
        <taxon>Tracheophyta</taxon>
        <taxon>Spermatophyta</taxon>
        <taxon>Magnoliopsida</taxon>
        <taxon>eudicotyledons</taxon>
        <taxon>Gunneridae</taxon>
        <taxon>Pentapetalae</taxon>
        <taxon>asterids</taxon>
        <taxon>campanulids</taxon>
        <taxon>Escalloniales</taxon>
        <taxon>Escalloniaceae</taxon>
        <taxon>Escallonia</taxon>
    </lineage>
</organism>
<comment type="subcellular location">
    <subcellularLocation>
        <location evidence="1">Cytoplasm</location>
    </subcellularLocation>
</comment>
<sequence>MRKTRMDWRDMDYDEQLMVAIHEKLEFGNETDNERPHKPSRAFVRDKKAMKSTPADILEYQNAYHLVVDMPGVKPEQIKVEMKNDNLLAVSGERRREKEKHEKEGVKYVSMGRRSGKLLKKFVLPEDANKEAISANYQDGVLTVVVEKQQPAEPKKPRTIEVKSVVVEGSRMMEIKGRFRILPFVQRVPREMKRRYMDYDEQVVEKIHEMLEFGDETDTERPPKPSRAFIRDRKAMKTTRADVLEYPNAYHYIVDMPGVKRDQIKVELENDNMLARLGKLLKKFVLPENADKEAISANYQDGVLTVVVEKQRPPEPKRPRTIEVKVGSQQIQAGH</sequence>
<accession>A0AA88XEV3</accession>
<feature type="region of interest" description="Disordered" evidence="6">
    <location>
        <begin position="311"/>
        <end position="335"/>
    </location>
</feature>
<comment type="caution">
    <text evidence="8">The sequence shown here is derived from an EMBL/GenBank/DDBJ whole genome shotgun (WGS) entry which is preliminary data.</text>
</comment>
<dbReference type="PANTHER" id="PTHR11527">
    <property type="entry name" value="HEAT-SHOCK PROTEIN 20 FAMILY MEMBER"/>
    <property type="match status" value="1"/>
</dbReference>
<dbReference type="InterPro" id="IPR031107">
    <property type="entry name" value="Small_HSP"/>
</dbReference>
<dbReference type="GO" id="GO:0005737">
    <property type="term" value="C:cytoplasm"/>
    <property type="evidence" value="ECO:0007669"/>
    <property type="project" value="UniProtKB-SubCell"/>
</dbReference>
<feature type="compositionally biased region" description="Basic and acidic residues" evidence="6">
    <location>
        <begin position="311"/>
        <end position="323"/>
    </location>
</feature>
<evidence type="ECO:0000259" key="7">
    <source>
        <dbReference type="PROSITE" id="PS01031"/>
    </source>
</evidence>
<dbReference type="InterPro" id="IPR002068">
    <property type="entry name" value="A-crystallin/Hsp20_dom"/>
</dbReference>
<dbReference type="GO" id="GO:0006950">
    <property type="term" value="P:response to stress"/>
    <property type="evidence" value="ECO:0007669"/>
    <property type="project" value="UniProtKB-ARBA"/>
</dbReference>
<keyword evidence="9" id="KW-1185">Reference proteome</keyword>
<evidence type="ECO:0000256" key="4">
    <source>
        <dbReference type="PROSITE-ProRule" id="PRU00285"/>
    </source>
</evidence>
<feature type="domain" description="SHSP" evidence="7">
    <location>
        <begin position="46"/>
        <end position="163"/>
    </location>
</feature>
<dbReference type="Pfam" id="PF00011">
    <property type="entry name" value="HSP20"/>
    <property type="match status" value="2"/>
</dbReference>
<dbReference type="PROSITE" id="PS01031">
    <property type="entry name" value="SHSP"/>
    <property type="match status" value="2"/>
</dbReference>
<comment type="similarity">
    <text evidence="4 5">Belongs to the small heat shock protein (HSP20) family.</text>
</comment>
<dbReference type="AlphaFoldDB" id="A0AA88XEV3"/>
<evidence type="ECO:0000313" key="9">
    <source>
        <dbReference type="Proteomes" id="UP001188597"/>
    </source>
</evidence>
<evidence type="ECO:0000256" key="2">
    <source>
        <dbReference type="ARBA" id="ARBA00022490"/>
    </source>
</evidence>
<evidence type="ECO:0000313" key="8">
    <source>
        <dbReference type="EMBL" id="KAK3037265.1"/>
    </source>
</evidence>
<evidence type="ECO:0000256" key="1">
    <source>
        <dbReference type="ARBA" id="ARBA00004496"/>
    </source>
</evidence>